<sequence length="66" mass="7554">MEESKISHVNRMMTTETVAKIGYDSLMANKTIAIPGIRNQILARSVRFAPRNIVTKIVRSMHELRK</sequence>
<proteinExistence type="predicted"/>
<gene>
    <name evidence="1" type="ORF">PN497_04300</name>
</gene>
<evidence type="ECO:0008006" key="3">
    <source>
        <dbReference type="Google" id="ProtNLM"/>
    </source>
</evidence>
<organism evidence="1 2">
    <name type="scientific">Sphaerospermopsis kisseleviana CS-549</name>
    <dbReference type="NCBI Taxonomy" id="3021783"/>
    <lineage>
        <taxon>Bacteria</taxon>
        <taxon>Bacillati</taxon>
        <taxon>Cyanobacteriota</taxon>
        <taxon>Cyanophyceae</taxon>
        <taxon>Nostocales</taxon>
        <taxon>Aphanizomenonaceae</taxon>
        <taxon>Sphaerospermopsis</taxon>
        <taxon>Sphaerospermopsis kisseleviana</taxon>
    </lineage>
</organism>
<dbReference type="Proteomes" id="UP001211711">
    <property type="component" value="Unassembled WGS sequence"/>
</dbReference>
<dbReference type="RefSeq" id="WP_272109693.1">
    <property type="nucleotide sequence ID" value="NZ_JAQMTI010000062.1"/>
</dbReference>
<accession>A0ABT4ZMK7</accession>
<evidence type="ECO:0000313" key="2">
    <source>
        <dbReference type="Proteomes" id="UP001211711"/>
    </source>
</evidence>
<name>A0ABT4ZMK7_9CYAN</name>
<evidence type="ECO:0000313" key="1">
    <source>
        <dbReference type="EMBL" id="MDB9440585.1"/>
    </source>
</evidence>
<reference evidence="1 2" key="1">
    <citation type="submission" date="2023-01" db="EMBL/GenBank/DDBJ databases">
        <title>Genomes from the Australian National Cyanobacteria Reference Collection.</title>
        <authorList>
            <person name="Willis A."/>
            <person name="Lee E.M.F."/>
        </authorList>
    </citation>
    <scope>NUCLEOTIDE SEQUENCE [LARGE SCALE GENOMIC DNA]</scope>
    <source>
        <strain evidence="1 2">CS-549</strain>
    </source>
</reference>
<dbReference type="EMBL" id="JAQMTI010000062">
    <property type="protein sequence ID" value="MDB9440585.1"/>
    <property type="molecule type" value="Genomic_DNA"/>
</dbReference>
<comment type="caution">
    <text evidence="1">The sequence shown here is derived from an EMBL/GenBank/DDBJ whole genome shotgun (WGS) entry which is preliminary data.</text>
</comment>
<protein>
    <recommendedName>
        <fullName evidence="3">Short-chain dehydrogenase/reductase SDR</fullName>
    </recommendedName>
</protein>
<keyword evidence="2" id="KW-1185">Reference proteome</keyword>